<name>A0A934W5F9_9BURK</name>
<organism evidence="3 4">
    <name type="scientific">Noviherbaspirillum pedocola</name>
    <dbReference type="NCBI Taxonomy" id="2801341"/>
    <lineage>
        <taxon>Bacteria</taxon>
        <taxon>Pseudomonadati</taxon>
        <taxon>Pseudomonadota</taxon>
        <taxon>Betaproteobacteria</taxon>
        <taxon>Burkholderiales</taxon>
        <taxon>Oxalobacteraceae</taxon>
        <taxon>Noviherbaspirillum</taxon>
    </lineage>
</organism>
<gene>
    <name evidence="3" type="ORF">JJB74_09845</name>
</gene>
<dbReference type="SUPFAM" id="SSF55920">
    <property type="entry name" value="Creatinase/aminopeptidase"/>
    <property type="match status" value="1"/>
</dbReference>
<dbReference type="InterPro" id="IPR000994">
    <property type="entry name" value="Pept_M24"/>
</dbReference>
<evidence type="ECO:0000259" key="2">
    <source>
        <dbReference type="Pfam" id="PF00557"/>
    </source>
</evidence>
<evidence type="ECO:0000313" key="3">
    <source>
        <dbReference type="EMBL" id="MBK4734907.1"/>
    </source>
</evidence>
<dbReference type="RefSeq" id="WP_200591676.1">
    <property type="nucleotide sequence ID" value="NZ_JAEPBG010000003.1"/>
</dbReference>
<dbReference type="InterPro" id="IPR036005">
    <property type="entry name" value="Creatinase/aminopeptidase-like"/>
</dbReference>
<dbReference type="InterPro" id="IPR050659">
    <property type="entry name" value="Peptidase_M24B"/>
</dbReference>
<dbReference type="PANTHER" id="PTHR46112:SF2">
    <property type="entry name" value="XAA-PRO AMINOPEPTIDASE P-RELATED"/>
    <property type="match status" value="1"/>
</dbReference>
<dbReference type="AlphaFoldDB" id="A0A934W5F9"/>
<dbReference type="PANTHER" id="PTHR46112">
    <property type="entry name" value="AMINOPEPTIDASE"/>
    <property type="match status" value="1"/>
</dbReference>
<feature type="region of interest" description="Disordered" evidence="1">
    <location>
        <begin position="341"/>
        <end position="362"/>
    </location>
</feature>
<evidence type="ECO:0000313" key="4">
    <source>
        <dbReference type="Proteomes" id="UP000622890"/>
    </source>
</evidence>
<dbReference type="Proteomes" id="UP000622890">
    <property type="component" value="Unassembled WGS sequence"/>
</dbReference>
<dbReference type="EMBL" id="JAEPBG010000003">
    <property type="protein sequence ID" value="MBK4734907.1"/>
    <property type="molecule type" value="Genomic_DNA"/>
</dbReference>
<accession>A0A934W5F9</accession>
<dbReference type="Pfam" id="PF00557">
    <property type="entry name" value="Peptidase_M24"/>
    <property type="match status" value="1"/>
</dbReference>
<proteinExistence type="predicted"/>
<evidence type="ECO:0000256" key="1">
    <source>
        <dbReference type="SAM" id="MobiDB-lite"/>
    </source>
</evidence>
<dbReference type="Gene3D" id="3.90.230.10">
    <property type="entry name" value="Creatinase/methionine aminopeptidase superfamily"/>
    <property type="match status" value="1"/>
</dbReference>
<comment type="caution">
    <text evidence="3">The sequence shown here is derived from an EMBL/GenBank/DDBJ whole genome shotgun (WGS) entry which is preliminary data.</text>
</comment>
<feature type="domain" description="Peptidase M24" evidence="2">
    <location>
        <begin position="140"/>
        <end position="332"/>
    </location>
</feature>
<protein>
    <submittedName>
        <fullName evidence="3">M24 family metallopeptidase</fullName>
    </submittedName>
</protein>
<dbReference type="CDD" id="cd01066">
    <property type="entry name" value="APP_MetAP"/>
    <property type="match status" value="1"/>
</dbReference>
<reference evidence="3" key="1">
    <citation type="submission" date="2021-01" db="EMBL/GenBank/DDBJ databases">
        <title>Genome sequence of strain Noviherbaspirillum sp. DKR-6.</title>
        <authorList>
            <person name="Chaudhary D.K."/>
        </authorList>
    </citation>
    <scope>NUCLEOTIDE SEQUENCE</scope>
    <source>
        <strain evidence="3">DKR-6</strain>
    </source>
</reference>
<keyword evidence="4" id="KW-1185">Reference proteome</keyword>
<sequence length="362" mass="39372">MQQRIQEIEQKLTIMRSWLLATGAGVLRLRGTDWFAWATAGGSNTVLLTAETGVAEVAVSATEAYILTDEIEAQRLRDEEVPGGYEWHAMPWAEPEVRENMVTQLAGGAPVLSDRPGENEIALTGAMLQQRYRLMDGEQERYRTVGRLAAQAMTEVMRAARPDWTEYQLAGAGAEALWARGLHPALTLVAGERRLPLYRHATATQEKLGKRAMLVFCARGHGLIANLTRFVQFEGAARHPGQEALLGIEAAGLAACKPGALLSDVYAALAHAYAGHGYPEAIRQHHQGGLTGYLAREVVAAPHTAVPLAARMAVAFNPSLAGTKLEDTFLIHDDGLENLTLDPEWPTEQHAGRARPLPLEAQ</sequence>